<comment type="caution">
    <text evidence="1">The sequence shown here is derived from an EMBL/GenBank/DDBJ whole genome shotgun (WGS) entry which is preliminary data.</text>
</comment>
<keyword evidence="2" id="KW-1185">Reference proteome</keyword>
<dbReference type="RefSeq" id="WP_106620168.1">
    <property type="nucleotide sequence ID" value="NZ_PYAX01000024.1"/>
</dbReference>
<dbReference type="OrthoDB" id="3691077at2"/>
<dbReference type="AlphaFoldDB" id="A0A2P8HR33"/>
<dbReference type="EMBL" id="PYAX01000024">
    <property type="protein sequence ID" value="PSL48670.1"/>
    <property type="molecule type" value="Genomic_DNA"/>
</dbReference>
<evidence type="ECO:0000313" key="2">
    <source>
        <dbReference type="Proteomes" id="UP000241118"/>
    </source>
</evidence>
<name>A0A2P8HR33_SACCR</name>
<evidence type="ECO:0000313" key="1">
    <source>
        <dbReference type="EMBL" id="PSL48670.1"/>
    </source>
</evidence>
<dbReference type="Proteomes" id="UP000241118">
    <property type="component" value="Unassembled WGS sequence"/>
</dbReference>
<accession>A0A2P8HR33</accession>
<reference evidence="1 2" key="1">
    <citation type="submission" date="2018-03" db="EMBL/GenBank/DDBJ databases">
        <title>Genomic Encyclopedia of Type Strains, Phase III (KMG-III): the genomes of soil and plant-associated and newly described type strains.</title>
        <authorList>
            <person name="Whitman W."/>
        </authorList>
    </citation>
    <scope>NUCLEOTIDE SEQUENCE [LARGE SCALE GENOMIC DNA]</scope>
    <source>
        <strain evidence="1 2">CGMCC 4.7097</strain>
    </source>
</reference>
<sequence>MSFQTNLESLNNVARKDLRDLSYIYAVLANDARNTSLAAENMAADPPVTGAGGAFATSWAGLRDEVVRVLDTCAGNAVKIGNAMSHVVDTYAATDAEIAAAMARQTESLNHTPA</sequence>
<protein>
    <submittedName>
        <fullName evidence="1">Uncharacterized protein</fullName>
    </submittedName>
</protein>
<proteinExistence type="predicted"/>
<gene>
    <name evidence="1" type="ORF">B0I31_12457</name>
</gene>
<organism evidence="1 2">
    <name type="scientific">Saccharothrix carnea</name>
    <dbReference type="NCBI Taxonomy" id="1280637"/>
    <lineage>
        <taxon>Bacteria</taxon>
        <taxon>Bacillati</taxon>
        <taxon>Actinomycetota</taxon>
        <taxon>Actinomycetes</taxon>
        <taxon>Pseudonocardiales</taxon>
        <taxon>Pseudonocardiaceae</taxon>
        <taxon>Saccharothrix</taxon>
    </lineage>
</organism>